<dbReference type="RefSeq" id="WP_345442389.1">
    <property type="nucleotide sequence ID" value="NZ_BAABHK010000024.1"/>
</dbReference>
<keyword evidence="2" id="KW-1185">Reference proteome</keyword>
<dbReference type="Proteomes" id="UP001501442">
    <property type="component" value="Unassembled WGS sequence"/>
</dbReference>
<accession>A0ABP8USH4</accession>
<evidence type="ECO:0000313" key="1">
    <source>
        <dbReference type="EMBL" id="GAA4638823.1"/>
    </source>
</evidence>
<name>A0ABP8USH4_9ACTN</name>
<sequence length="253" mass="27519">MLTLQINPERLGTGPSPAWRWNGTSYVTSDGSRVTPFAHQMVEQAAATDGTRTAIIVRERVPRRPGATPAPVSVTPGELDVIIAQARRWPVDHLLIETAPHRPVRITAGGVRSTPLFLAHSDGVLYGSWDLADLKRFAGDINPKEATRLLIYRPRYSTDTAFTGIRRLTERATAVVGGDLVIRYPDPVLHAQPRDLVEGADVLAAFTAGIDTALDARPIDPDSTLCHLTGGLDSGSIATRAARRWPGRINTRR</sequence>
<protein>
    <recommendedName>
        <fullName evidence="3">Asparagine synthase</fullName>
    </recommendedName>
</protein>
<organism evidence="1 2">
    <name type="scientific">Actinoallomurus vinaceus</name>
    <dbReference type="NCBI Taxonomy" id="1080074"/>
    <lineage>
        <taxon>Bacteria</taxon>
        <taxon>Bacillati</taxon>
        <taxon>Actinomycetota</taxon>
        <taxon>Actinomycetes</taxon>
        <taxon>Streptosporangiales</taxon>
        <taxon>Thermomonosporaceae</taxon>
        <taxon>Actinoallomurus</taxon>
    </lineage>
</organism>
<gene>
    <name evidence="1" type="ORF">GCM10023196_098080</name>
</gene>
<dbReference type="EMBL" id="BAABHK010000024">
    <property type="protein sequence ID" value="GAA4638823.1"/>
    <property type="molecule type" value="Genomic_DNA"/>
</dbReference>
<reference evidence="2" key="1">
    <citation type="journal article" date="2019" name="Int. J. Syst. Evol. Microbiol.">
        <title>The Global Catalogue of Microorganisms (GCM) 10K type strain sequencing project: providing services to taxonomists for standard genome sequencing and annotation.</title>
        <authorList>
            <consortium name="The Broad Institute Genomics Platform"/>
            <consortium name="The Broad Institute Genome Sequencing Center for Infectious Disease"/>
            <person name="Wu L."/>
            <person name="Ma J."/>
        </authorList>
    </citation>
    <scope>NUCLEOTIDE SEQUENCE [LARGE SCALE GENOMIC DNA]</scope>
    <source>
        <strain evidence="2">JCM 17939</strain>
    </source>
</reference>
<comment type="caution">
    <text evidence="1">The sequence shown here is derived from an EMBL/GenBank/DDBJ whole genome shotgun (WGS) entry which is preliminary data.</text>
</comment>
<proteinExistence type="predicted"/>
<evidence type="ECO:0008006" key="3">
    <source>
        <dbReference type="Google" id="ProtNLM"/>
    </source>
</evidence>
<evidence type="ECO:0000313" key="2">
    <source>
        <dbReference type="Proteomes" id="UP001501442"/>
    </source>
</evidence>